<comment type="caution">
    <text evidence="1">The sequence shown here is derived from an EMBL/GenBank/DDBJ whole genome shotgun (WGS) entry which is preliminary data.</text>
</comment>
<evidence type="ECO:0000313" key="1">
    <source>
        <dbReference type="EMBL" id="NAW50444.1"/>
    </source>
</evidence>
<dbReference type="EMBL" id="JAAABJ010000314">
    <property type="protein sequence ID" value="NAW50444.1"/>
    <property type="molecule type" value="Genomic_DNA"/>
</dbReference>
<accession>A0A845PRH1</accession>
<keyword evidence="2" id="KW-1185">Reference proteome</keyword>
<name>A0A845PRH1_9FLAO</name>
<protein>
    <recommendedName>
        <fullName evidence="3">DUF1376 domain-containing protein</fullName>
    </recommendedName>
</protein>
<proteinExistence type="predicted"/>
<reference evidence="1 2" key="1">
    <citation type="submission" date="2019-11" db="EMBL/GenBank/DDBJ databases">
        <title>Characterization of Elizabethkingia argenteiflava sp. nov., isolated from inner surface of Soybean Pods.</title>
        <authorList>
            <person name="Mo S."/>
        </authorList>
    </citation>
    <scope>NUCLEOTIDE SEQUENCE [LARGE SCALE GENOMIC DNA]</scope>
    <source>
        <strain evidence="1 2">YB22</strain>
    </source>
</reference>
<organism evidence="1 2">
    <name type="scientific">Elizabethkingia argenteiflava</name>
    <dbReference type="NCBI Taxonomy" id="2681556"/>
    <lineage>
        <taxon>Bacteria</taxon>
        <taxon>Pseudomonadati</taxon>
        <taxon>Bacteroidota</taxon>
        <taxon>Flavobacteriia</taxon>
        <taxon>Flavobacteriales</taxon>
        <taxon>Weeksellaceae</taxon>
        <taxon>Elizabethkingia</taxon>
    </lineage>
</organism>
<dbReference type="Proteomes" id="UP000553459">
    <property type="component" value="Unassembled WGS sequence"/>
</dbReference>
<dbReference type="RefSeq" id="WP_166518787.1">
    <property type="nucleotide sequence ID" value="NZ_JAAABJ010000314.1"/>
</dbReference>
<evidence type="ECO:0000313" key="2">
    <source>
        <dbReference type="Proteomes" id="UP000553459"/>
    </source>
</evidence>
<gene>
    <name evidence="1" type="ORF">GNY06_03255</name>
</gene>
<evidence type="ECO:0008006" key="3">
    <source>
        <dbReference type="Google" id="ProtNLM"/>
    </source>
</evidence>
<dbReference type="AlphaFoldDB" id="A0A845PRH1"/>
<sequence length="124" mass="14572">MTAPAFQLYAEDFLTGCIFLTNEEVGIYIKILAKQGTDGKIPKKRLGFLVGIEWVNFSDELKEKFIEEDEFIYNKRLEIEREKTSNFHKKQAENGKKGGYQRKKSLKINQINYKKIKTQWFQLG</sequence>